<dbReference type="InterPro" id="IPR011004">
    <property type="entry name" value="Trimer_LpxA-like_sf"/>
</dbReference>
<evidence type="ECO:0000256" key="3">
    <source>
        <dbReference type="ARBA" id="ARBA00022679"/>
    </source>
</evidence>
<keyword evidence="3 6" id="KW-0808">Transferase</keyword>
<name>A0A5C9T0Z1_VIBCL</name>
<dbReference type="EMBL" id="VSGZ01000035">
    <property type="protein sequence ID" value="TXY92397.1"/>
    <property type="molecule type" value="Genomic_DNA"/>
</dbReference>
<evidence type="ECO:0000256" key="2">
    <source>
        <dbReference type="ARBA" id="ARBA00022556"/>
    </source>
</evidence>
<protein>
    <submittedName>
        <fullName evidence="6">UDP-3-O-(3-hydroxymyristoyl)glucosamine N-acyltransferase</fullName>
        <ecNumber evidence="6">2.3.1.191</ecNumber>
    </submittedName>
</protein>
<dbReference type="GO" id="GO:0103118">
    <property type="term" value="F:UDP-3-O-[(3R)-3-hydroxyacyl]-glucosamine N-acyltransferase activity"/>
    <property type="evidence" value="ECO:0007669"/>
    <property type="project" value="UniProtKB-EC"/>
</dbReference>
<dbReference type="EC" id="2.3.1.191" evidence="6"/>
<sequence length="343" mass="37268">MLSVSEIAQSLSGLVEGDASLVVDTIRPVVSDIHGGLAIVFARSDLKLLSETSADVLIGPAAILQSPVKAHIVIEHLDVEKINQLLRYYKVHKYQLFDQGNTSTIDGVYIGKHCQIGEGCHFMPGVRIMNGVTIGNNVAIHANTVIKEGTVIGNNVTIDSNNSIGNYSFEYMSGKDGSYQRVESIGRVIIEDDVEIGCNNTIDRGTFGDTVIGKGSKIDNQVQIGHDCRIGKHCLIISQCGFAGHTVLGDHVVVHGQVGTAGHIHIGSHSVIKAKSGVSHSCPPGSDLFGYPAKESKAYYRNLAVLNKLTQHYEQLKKSQPEQKRWFARLFEKKISLIKESVE</sequence>
<dbReference type="GO" id="GO:0016410">
    <property type="term" value="F:N-acyltransferase activity"/>
    <property type="evidence" value="ECO:0007669"/>
    <property type="project" value="InterPro"/>
</dbReference>
<evidence type="ECO:0000256" key="1">
    <source>
        <dbReference type="ARBA" id="ARBA00022516"/>
    </source>
</evidence>
<comment type="caution">
    <text evidence="6">The sequence shown here is derived from an EMBL/GenBank/DDBJ whole genome shotgun (WGS) entry which is preliminary data.</text>
</comment>
<keyword evidence="5 6" id="KW-0012">Acyltransferase</keyword>
<dbReference type="Proteomes" id="UP000323583">
    <property type="component" value="Unassembled WGS sequence"/>
</dbReference>
<organism evidence="6 7">
    <name type="scientific">Vibrio cholerae</name>
    <dbReference type="NCBI Taxonomy" id="666"/>
    <lineage>
        <taxon>Bacteria</taxon>
        <taxon>Pseudomonadati</taxon>
        <taxon>Pseudomonadota</taxon>
        <taxon>Gammaproteobacteria</taxon>
        <taxon>Vibrionales</taxon>
        <taxon>Vibrionaceae</taxon>
        <taxon>Vibrio</taxon>
    </lineage>
</organism>
<accession>A0A5C9T0Z1</accession>
<proteinExistence type="predicted"/>
<dbReference type="GO" id="GO:0016020">
    <property type="term" value="C:membrane"/>
    <property type="evidence" value="ECO:0007669"/>
    <property type="project" value="GOC"/>
</dbReference>
<dbReference type="AlphaFoldDB" id="A0A5C9T0Z1"/>
<keyword evidence="1" id="KW-0444">Lipid biosynthesis</keyword>
<dbReference type="InterPro" id="IPR001451">
    <property type="entry name" value="Hexapep"/>
</dbReference>
<dbReference type="RefSeq" id="WP_000953918.1">
    <property type="nucleotide sequence ID" value="NZ_CP184809.1"/>
</dbReference>
<evidence type="ECO:0000256" key="4">
    <source>
        <dbReference type="ARBA" id="ARBA00023098"/>
    </source>
</evidence>
<gene>
    <name evidence="6" type="ORF">FXE67_10525</name>
</gene>
<dbReference type="GO" id="GO:0009245">
    <property type="term" value="P:lipid A biosynthetic process"/>
    <property type="evidence" value="ECO:0007669"/>
    <property type="project" value="UniProtKB-KW"/>
</dbReference>
<evidence type="ECO:0000256" key="5">
    <source>
        <dbReference type="ARBA" id="ARBA00023315"/>
    </source>
</evidence>
<dbReference type="SUPFAM" id="SSF51161">
    <property type="entry name" value="Trimeric LpxA-like enzymes"/>
    <property type="match status" value="1"/>
</dbReference>
<reference evidence="6 7" key="1">
    <citation type="submission" date="2019-06" db="EMBL/GenBank/DDBJ databases">
        <title>Vibrio cholerae phylogeny based on whole-genome sequencing reveals genetic diversity and population strucutre.</title>
        <authorList>
            <person name="Zhiqiu Y."/>
            <person name="Bin L."/>
            <person name="Lingyan J."/>
        </authorList>
    </citation>
    <scope>NUCLEOTIDE SEQUENCE [LARGE SCALE GENOMIC DNA]</scope>
    <source>
        <strain evidence="6 7">N2768</strain>
    </source>
</reference>
<evidence type="ECO:0000313" key="7">
    <source>
        <dbReference type="Proteomes" id="UP000323583"/>
    </source>
</evidence>
<dbReference type="PANTHER" id="PTHR43378:SF2">
    <property type="entry name" value="UDP-3-O-ACYLGLUCOSAMINE N-ACYLTRANSFERASE 1, MITOCHONDRIAL-RELATED"/>
    <property type="match status" value="1"/>
</dbReference>
<dbReference type="CDD" id="cd03352">
    <property type="entry name" value="LbH_LpxD"/>
    <property type="match status" value="1"/>
</dbReference>
<keyword evidence="2" id="KW-0441">Lipid A biosynthesis</keyword>
<dbReference type="Pfam" id="PF00132">
    <property type="entry name" value="Hexapep"/>
    <property type="match status" value="2"/>
</dbReference>
<keyword evidence="4" id="KW-0443">Lipid metabolism</keyword>
<dbReference type="NCBIfam" id="NF002060">
    <property type="entry name" value="PRK00892.1"/>
    <property type="match status" value="1"/>
</dbReference>
<dbReference type="PANTHER" id="PTHR43378">
    <property type="entry name" value="UDP-3-O-ACYLGLUCOSAMINE N-ACYLTRANSFERASE"/>
    <property type="match status" value="1"/>
</dbReference>
<dbReference type="InterPro" id="IPR007691">
    <property type="entry name" value="LpxD"/>
</dbReference>
<evidence type="ECO:0000313" key="6">
    <source>
        <dbReference type="EMBL" id="TXY92397.1"/>
    </source>
</evidence>
<dbReference type="Gene3D" id="2.160.10.10">
    <property type="entry name" value="Hexapeptide repeat proteins"/>
    <property type="match status" value="1"/>
</dbReference>